<dbReference type="Gene3D" id="3.40.50.2300">
    <property type="match status" value="2"/>
</dbReference>
<accession>A0A017HKV7</accession>
<feature type="region of interest" description="Disordered" evidence="9">
    <location>
        <begin position="1"/>
        <end position="24"/>
    </location>
</feature>
<evidence type="ECO:0000256" key="4">
    <source>
        <dbReference type="ARBA" id="ARBA00022597"/>
    </source>
</evidence>
<proteinExistence type="inferred from homology"/>
<comment type="similarity">
    <text evidence="2">Belongs to the bacterial solute-binding protein 2 family.</text>
</comment>
<comment type="function">
    <text evidence="7">Involved in the high-affinity D-xylose membrane transport system. Binds with high affinity to xylose.</text>
</comment>
<dbReference type="CDD" id="cd19993">
    <property type="entry name" value="PBP1_ABC_xylose_binding-like"/>
    <property type="match status" value="1"/>
</dbReference>
<evidence type="ECO:0000313" key="12">
    <source>
        <dbReference type="Proteomes" id="UP000019666"/>
    </source>
</evidence>
<dbReference type="GO" id="GO:0030288">
    <property type="term" value="C:outer membrane-bounded periplasmic space"/>
    <property type="evidence" value="ECO:0007669"/>
    <property type="project" value="TreeGrafter"/>
</dbReference>
<dbReference type="InterPro" id="IPR028082">
    <property type="entry name" value="Peripla_BP_I"/>
</dbReference>
<keyword evidence="3" id="KW-0813">Transport</keyword>
<evidence type="ECO:0000259" key="10">
    <source>
        <dbReference type="Pfam" id="PF13407"/>
    </source>
</evidence>
<dbReference type="InterPro" id="IPR013456">
    <property type="entry name" value="XylF"/>
</dbReference>
<comment type="subcellular location">
    <subcellularLocation>
        <location evidence="1">Periplasm</location>
    </subcellularLocation>
</comment>
<name>A0A017HKV7_9RHOB</name>
<reference evidence="11 12" key="1">
    <citation type="submission" date="2013-02" db="EMBL/GenBank/DDBJ databases">
        <authorList>
            <person name="Fiebig A."/>
            <person name="Goeker M."/>
            <person name="Klenk H.-P.P."/>
        </authorList>
    </citation>
    <scope>NUCLEOTIDE SEQUENCE [LARGE SCALE GENOMIC DNA]</scope>
    <source>
        <strain evidence="11 12">DSM 19309</strain>
    </source>
</reference>
<evidence type="ECO:0000256" key="9">
    <source>
        <dbReference type="SAM" id="MobiDB-lite"/>
    </source>
</evidence>
<dbReference type="InterPro" id="IPR025997">
    <property type="entry name" value="SBP_2_dom"/>
</dbReference>
<feature type="domain" description="Periplasmic binding protein" evidence="10">
    <location>
        <begin position="58"/>
        <end position="313"/>
    </location>
</feature>
<gene>
    <name evidence="11" type="ORF">Rumeso_03346</name>
</gene>
<dbReference type="GO" id="GO:0015753">
    <property type="term" value="P:D-xylose transmembrane transport"/>
    <property type="evidence" value="ECO:0007669"/>
    <property type="project" value="InterPro"/>
</dbReference>
<evidence type="ECO:0000256" key="5">
    <source>
        <dbReference type="ARBA" id="ARBA00022729"/>
    </source>
</evidence>
<dbReference type="STRING" id="442562.Rumeso_03346"/>
<keyword evidence="4" id="KW-0762">Sugar transport</keyword>
<evidence type="ECO:0000256" key="3">
    <source>
        <dbReference type="ARBA" id="ARBA00022448"/>
    </source>
</evidence>
<protein>
    <recommendedName>
        <fullName evidence="8">D-xylose-binding periplasmic protein</fullName>
    </recommendedName>
</protein>
<dbReference type="NCBIfam" id="TIGR02634">
    <property type="entry name" value="xylF"/>
    <property type="match status" value="1"/>
</dbReference>
<evidence type="ECO:0000256" key="2">
    <source>
        <dbReference type="ARBA" id="ARBA00007639"/>
    </source>
</evidence>
<keyword evidence="6" id="KW-0574">Periplasm</keyword>
<keyword evidence="5" id="KW-0732">Signal</keyword>
<dbReference type="GO" id="GO:0048029">
    <property type="term" value="F:monosaccharide binding"/>
    <property type="evidence" value="ECO:0007669"/>
    <property type="project" value="InterPro"/>
</dbReference>
<dbReference type="EMBL" id="AOSK01000093">
    <property type="protein sequence ID" value="EYD75107.1"/>
    <property type="molecule type" value="Genomic_DNA"/>
</dbReference>
<dbReference type="FunFam" id="3.40.50.2300:FF:000078">
    <property type="entry name" value="D-xylose ABC transporter substrate-binding protein"/>
    <property type="match status" value="1"/>
</dbReference>
<dbReference type="PANTHER" id="PTHR30036:SF1">
    <property type="entry name" value="D-XYLOSE-BINDING PERIPLASMIC PROTEIN"/>
    <property type="match status" value="1"/>
</dbReference>
<evidence type="ECO:0000256" key="6">
    <source>
        <dbReference type="ARBA" id="ARBA00022764"/>
    </source>
</evidence>
<dbReference type="Pfam" id="PF13407">
    <property type="entry name" value="Peripla_BP_4"/>
    <property type="match status" value="1"/>
</dbReference>
<evidence type="ECO:0000256" key="8">
    <source>
        <dbReference type="ARBA" id="ARBA00071234"/>
    </source>
</evidence>
<dbReference type="PANTHER" id="PTHR30036">
    <property type="entry name" value="D-XYLOSE-BINDING PERIPLASMIC PROTEIN"/>
    <property type="match status" value="1"/>
</dbReference>
<comment type="caution">
    <text evidence="11">The sequence shown here is derived from an EMBL/GenBank/DDBJ whole genome shotgun (WGS) entry which is preliminary data.</text>
</comment>
<evidence type="ECO:0000256" key="7">
    <source>
        <dbReference type="ARBA" id="ARBA00054884"/>
    </source>
</evidence>
<organism evidence="11 12">
    <name type="scientific">Rubellimicrobium mesophilum DSM 19309</name>
    <dbReference type="NCBI Taxonomy" id="442562"/>
    <lineage>
        <taxon>Bacteria</taxon>
        <taxon>Pseudomonadati</taxon>
        <taxon>Pseudomonadota</taxon>
        <taxon>Alphaproteobacteria</taxon>
        <taxon>Rhodobacterales</taxon>
        <taxon>Roseobacteraceae</taxon>
        <taxon>Rubellimicrobium</taxon>
    </lineage>
</organism>
<evidence type="ECO:0000313" key="11">
    <source>
        <dbReference type="EMBL" id="EYD75107.1"/>
    </source>
</evidence>
<evidence type="ECO:0000256" key="1">
    <source>
        <dbReference type="ARBA" id="ARBA00004418"/>
    </source>
</evidence>
<sequence>MCHAPPRTPPGRSRRIDRAAGAGRHKGENFMKRSVLLATAMVAVAGSAAFAQDDQITVGVSWSNFQEERWKTDEAAIKAALEAAGAEYVSTDAQSSPQKQLSDIESLVSQGVDALLIIAQDTQAVIPGVQEAADAGIPVIAYDRLIEDPRAFYITFDNVEVGRMQARAILEQAPEGNYVMIKGSPTDPNADFLRGGQQEVLQEAIDAGKITIVGEAYTDQWLPANAQRNMEQILTEANNEVDAVVASNDGTAGGVVAALTAQGMEGIPVSGQDGDKAALNRIAAGTQTVSVWKDARELGKRSAEVAVQLAGGTDPTQIEGVQQFQTPGGNTVNAIFLAPVPITKDNLNVVVDAGWISKEELCQGVTAGPAPCDQ</sequence>
<dbReference type="SUPFAM" id="SSF53822">
    <property type="entry name" value="Periplasmic binding protein-like I"/>
    <property type="match status" value="1"/>
</dbReference>
<dbReference type="Proteomes" id="UP000019666">
    <property type="component" value="Unassembled WGS sequence"/>
</dbReference>
<dbReference type="HOGENOM" id="CLU_037628_13_0_5"/>
<dbReference type="InterPro" id="IPR050555">
    <property type="entry name" value="Bact_Solute-Bind_Prot2"/>
</dbReference>
<dbReference type="PATRIC" id="fig|442562.3.peg.3291"/>
<keyword evidence="12" id="KW-1185">Reference proteome</keyword>
<dbReference type="AlphaFoldDB" id="A0A017HKV7"/>